<dbReference type="AlphaFoldDB" id="A0A1G2ARC0"/>
<protein>
    <recommendedName>
        <fullName evidence="5">Right handed beta helix domain-containing protein</fullName>
    </recommendedName>
</protein>
<dbReference type="InterPro" id="IPR011050">
    <property type="entry name" value="Pectin_lyase_fold/virulence"/>
</dbReference>
<dbReference type="InterPro" id="IPR028974">
    <property type="entry name" value="TSP_type-3_rpt"/>
</dbReference>
<comment type="caution">
    <text evidence="3">The sequence shown here is derived from an EMBL/GenBank/DDBJ whole genome shotgun (WGS) entry which is preliminary data.</text>
</comment>
<feature type="compositionally biased region" description="Basic and acidic residues" evidence="1">
    <location>
        <begin position="421"/>
        <end position="435"/>
    </location>
</feature>
<dbReference type="EMBL" id="MHKB01000009">
    <property type="protein sequence ID" value="OGY79433.1"/>
    <property type="molecule type" value="Genomic_DNA"/>
</dbReference>
<dbReference type="Gene3D" id="4.10.1080.10">
    <property type="entry name" value="TSP type-3 repeat"/>
    <property type="match status" value="1"/>
</dbReference>
<dbReference type="Proteomes" id="UP000177165">
    <property type="component" value="Unassembled WGS sequence"/>
</dbReference>
<keyword evidence="2" id="KW-0812">Transmembrane</keyword>
<dbReference type="GO" id="GO:0005509">
    <property type="term" value="F:calcium ion binding"/>
    <property type="evidence" value="ECO:0007669"/>
    <property type="project" value="InterPro"/>
</dbReference>
<name>A0A1G2ARC0_9BACT</name>
<dbReference type="InterPro" id="IPR059226">
    <property type="entry name" value="Choice_anch_Q_dom"/>
</dbReference>
<keyword evidence="2" id="KW-1133">Transmembrane helix</keyword>
<accession>A0A1G2ARC0</accession>
<dbReference type="SUPFAM" id="SSF103647">
    <property type="entry name" value="TSP type-3 repeat"/>
    <property type="match status" value="1"/>
</dbReference>
<reference evidence="3 4" key="1">
    <citation type="journal article" date="2016" name="Nat. Commun.">
        <title>Thousands of microbial genomes shed light on interconnected biogeochemical processes in an aquifer system.</title>
        <authorList>
            <person name="Anantharaman K."/>
            <person name="Brown C.T."/>
            <person name="Hug L.A."/>
            <person name="Sharon I."/>
            <person name="Castelle C.J."/>
            <person name="Probst A.J."/>
            <person name="Thomas B.C."/>
            <person name="Singh A."/>
            <person name="Wilkins M.J."/>
            <person name="Karaoz U."/>
            <person name="Brodie E.L."/>
            <person name="Williams K.H."/>
            <person name="Hubbard S.S."/>
            <person name="Banfield J.F."/>
        </authorList>
    </citation>
    <scope>NUCLEOTIDE SEQUENCE [LARGE SCALE GENOMIC DNA]</scope>
</reference>
<sequence length="463" mass="50486">MPNKKLPSPITTKSQTKVAAEKIIITVAISAATLAIGGGIAAGFIGGYTKNTPVISDLISKKLTDKRCNDVDNDKVCDSIDNCPNVANPDQNDRDGDRVGDACDTIDGPNKCIVNPKDEYRMVPCEYQTVQAAIDAARETEIVWIDTKEDGTAYRECIVVDNKQTTTIQGNSQNHPTIKTPENESCTTVTLHDTIEVNVKNLNIDGGRESSAMRLINARSNIYNSKFEAWNPNSNATLILEGNSYAYPRDSEITGTYGVILKDTSHFFPRNVDIIGGSGAITMYGDTYMRTSRTRVKEGGIELQDRSGMDMMNLDIDYADIGIETNTSGIIELINSTIEGNRVGIQCTENCGGRVQISHSIITGGETPMQNINYPDFNDGRTSLLWSPNGTCSDLCNDPDVLWGNPDFIGDTHVPGSKSPTIDKAEDGPEIDVRNFPRPVDGNNDGNAKYDLGAYEFTPDQDR</sequence>
<evidence type="ECO:0000256" key="1">
    <source>
        <dbReference type="SAM" id="MobiDB-lite"/>
    </source>
</evidence>
<feature type="region of interest" description="Disordered" evidence="1">
    <location>
        <begin position="412"/>
        <end position="463"/>
    </location>
</feature>
<dbReference type="SUPFAM" id="SSF51126">
    <property type="entry name" value="Pectin lyase-like"/>
    <property type="match status" value="1"/>
</dbReference>
<gene>
    <name evidence="3" type="ORF">A3B74_01175</name>
</gene>
<evidence type="ECO:0000313" key="4">
    <source>
        <dbReference type="Proteomes" id="UP000177165"/>
    </source>
</evidence>
<proteinExistence type="predicted"/>
<evidence type="ECO:0008006" key="5">
    <source>
        <dbReference type="Google" id="ProtNLM"/>
    </source>
</evidence>
<dbReference type="NCBIfam" id="NF041518">
    <property type="entry name" value="choice_anch_Q"/>
    <property type="match status" value="1"/>
</dbReference>
<dbReference type="STRING" id="1798540.A3B74_01175"/>
<keyword evidence="2" id="KW-0472">Membrane</keyword>
<evidence type="ECO:0000313" key="3">
    <source>
        <dbReference type="EMBL" id="OGY79433.1"/>
    </source>
</evidence>
<feature type="transmembrane region" description="Helical" evidence="2">
    <location>
        <begin position="23"/>
        <end position="48"/>
    </location>
</feature>
<organism evidence="3 4">
    <name type="scientific">Candidatus Kerfeldbacteria bacterium RIFCSPHIGHO2_02_FULL_42_14</name>
    <dbReference type="NCBI Taxonomy" id="1798540"/>
    <lineage>
        <taxon>Bacteria</taxon>
        <taxon>Candidatus Kerfeldiibacteriota</taxon>
    </lineage>
</organism>
<evidence type="ECO:0000256" key="2">
    <source>
        <dbReference type="SAM" id="Phobius"/>
    </source>
</evidence>